<dbReference type="OrthoDB" id="10346512at2759"/>
<dbReference type="EMBL" id="SNSC02000008">
    <property type="protein sequence ID" value="TID22102.1"/>
    <property type="molecule type" value="Genomic_DNA"/>
</dbReference>
<evidence type="ECO:0000313" key="1">
    <source>
        <dbReference type="EMBL" id="TID22102.1"/>
    </source>
</evidence>
<proteinExistence type="predicted"/>
<dbReference type="Gene3D" id="3.80.10.10">
    <property type="entry name" value="Ribonuclease Inhibitor"/>
    <property type="match status" value="1"/>
</dbReference>
<dbReference type="SUPFAM" id="SSF52047">
    <property type="entry name" value="RNI-like"/>
    <property type="match status" value="1"/>
</dbReference>
<comment type="caution">
    <text evidence="1">The sequence shown here is derived from an EMBL/GenBank/DDBJ whole genome shotgun (WGS) entry which is preliminary data.</text>
</comment>
<reference evidence="1 2" key="1">
    <citation type="submission" date="2019-04" db="EMBL/GenBank/DDBJ databases">
        <title>High contiguity whole genome sequence and gene annotation resource for two Venturia nashicola isolates.</title>
        <authorList>
            <person name="Prokchorchik M."/>
            <person name="Won K."/>
            <person name="Lee Y."/>
            <person name="Choi E.D."/>
            <person name="Segonzac C."/>
            <person name="Sohn K.H."/>
        </authorList>
    </citation>
    <scope>NUCLEOTIDE SEQUENCE [LARGE SCALE GENOMIC DNA]</scope>
    <source>
        <strain evidence="1 2">PRI2</strain>
    </source>
</reference>
<accession>A0A4Z1PIV7</accession>
<evidence type="ECO:0000313" key="2">
    <source>
        <dbReference type="Proteomes" id="UP000298493"/>
    </source>
</evidence>
<protein>
    <submittedName>
        <fullName evidence="1">Uncharacterized protein</fullName>
    </submittedName>
</protein>
<keyword evidence="2" id="KW-1185">Reference proteome</keyword>
<name>A0A4Z1PIV7_9PEZI</name>
<gene>
    <name evidence="1" type="ORF">E6O75_ATG10896</name>
</gene>
<organism evidence="1 2">
    <name type="scientific">Venturia nashicola</name>
    <dbReference type="NCBI Taxonomy" id="86259"/>
    <lineage>
        <taxon>Eukaryota</taxon>
        <taxon>Fungi</taxon>
        <taxon>Dikarya</taxon>
        <taxon>Ascomycota</taxon>
        <taxon>Pezizomycotina</taxon>
        <taxon>Dothideomycetes</taxon>
        <taxon>Pleosporomycetidae</taxon>
        <taxon>Venturiales</taxon>
        <taxon>Venturiaceae</taxon>
        <taxon>Venturia</taxon>
    </lineage>
</organism>
<dbReference type="AlphaFoldDB" id="A0A4Z1PIV7"/>
<sequence length="510" mass="58208">MDSEEKEEEALQSAVSCPKVSTPRPIPHLPLEIATAVVNHLECCELDYNFNRSVWPIHTQDCIRNVQKARLISRDFLHGSALLFGKLLSNTVFTLTPKCLDFLDQLSQNAELSSYIRTLTFGSTYIPQLKPYRQRALEMKWGGNADLDAANQEIFRAWHFLYEIQTMNFKTGRTEETLTRIFRQFKSLQNFRFRPHVEMIRGVPYPRKLTWPTKEIRLTLTEETAELGHAVLERFRIAVYNDLHRVFSIIQKALSKSNLHPKSLLSTPQCTSHRQKGLLAFYIPPTIPLSHIFNHLKQFYWAVPPAPKRLMNSTRHFTTMLSSILNNAPHLKTLHIICTDYPIHDNPKCRYLPSSLKQTPHLTLLDLEGIDIDRDSLLALAGKSLRKLRLSHISNVTCAEWSSLLQEIKDNNPLKWLKLHCGRRGICVAHGSMECRCGDIPENVLKAMSRAGTVVMCEGSGSWRGNEMVYQNGEAVGPHILQDACYVDRWARFGLPFTVSEDGSHLAGTI</sequence>
<dbReference type="Proteomes" id="UP000298493">
    <property type="component" value="Unassembled WGS sequence"/>
</dbReference>
<dbReference type="InterPro" id="IPR032675">
    <property type="entry name" value="LRR_dom_sf"/>
</dbReference>